<dbReference type="InterPro" id="IPR001878">
    <property type="entry name" value="Znf_CCHC"/>
</dbReference>
<dbReference type="Pfam" id="PF14223">
    <property type="entry name" value="Retrotran_gag_2"/>
    <property type="match status" value="1"/>
</dbReference>
<feature type="domain" description="CCHC-type" evidence="2">
    <location>
        <begin position="421"/>
        <end position="435"/>
    </location>
</feature>
<keyword evidence="1" id="KW-0479">Metal-binding</keyword>
<dbReference type="CDD" id="cd09272">
    <property type="entry name" value="RNase_HI_RT_Ty1"/>
    <property type="match status" value="1"/>
</dbReference>
<proteinExistence type="predicted"/>
<evidence type="ECO:0000256" key="1">
    <source>
        <dbReference type="PROSITE-ProRule" id="PRU00047"/>
    </source>
</evidence>
<dbReference type="SUPFAM" id="SSF57756">
    <property type="entry name" value="Retrovirus zinc finger-like domains"/>
    <property type="match status" value="1"/>
</dbReference>
<comment type="caution">
    <text evidence="3">The sequence shown here is derived from an EMBL/GenBank/DDBJ whole genome shotgun (WGS) entry which is preliminary data.</text>
</comment>
<dbReference type="EMBL" id="BKCJ010009070">
    <property type="protein sequence ID" value="GEU85255.1"/>
    <property type="molecule type" value="Genomic_DNA"/>
</dbReference>
<dbReference type="Gene3D" id="4.10.60.10">
    <property type="entry name" value="Zinc finger, CCHC-type"/>
    <property type="match status" value="1"/>
</dbReference>
<dbReference type="GO" id="GO:0008270">
    <property type="term" value="F:zinc ion binding"/>
    <property type="evidence" value="ECO:0007669"/>
    <property type="project" value="UniProtKB-KW"/>
</dbReference>
<dbReference type="InterPro" id="IPR036875">
    <property type="entry name" value="Znf_CCHC_sf"/>
</dbReference>
<dbReference type="PANTHER" id="PTHR11439:SF495">
    <property type="entry name" value="REVERSE TRANSCRIPTASE, RNA-DEPENDENT DNA POLYMERASE-RELATED"/>
    <property type="match status" value="1"/>
</dbReference>
<dbReference type="GO" id="GO:0003676">
    <property type="term" value="F:nucleic acid binding"/>
    <property type="evidence" value="ECO:0007669"/>
    <property type="project" value="InterPro"/>
</dbReference>
<dbReference type="Pfam" id="PF07727">
    <property type="entry name" value="RVT_2"/>
    <property type="match status" value="1"/>
</dbReference>
<protein>
    <recommendedName>
        <fullName evidence="2">CCHC-type domain-containing protein</fullName>
    </recommendedName>
</protein>
<dbReference type="PANTHER" id="PTHR11439">
    <property type="entry name" value="GAG-POL-RELATED RETROTRANSPOSON"/>
    <property type="match status" value="1"/>
</dbReference>
<name>A0A6L2NKU2_TANCI</name>
<gene>
    <name evidence="3" type="ORF">Tci_057233</name>
</gene>
<dbReference type="Pfam" id="PF22936">
    <property type="entry name" value="Pol_BBD"/>
    <property type="match status" value="1"/>
</dbReference>
<sequence length="1071" mass="121505">MILESVEYGPLIWPTIEEIVVTKTKKYEELSATEKIQADCDLKETNIILQGLLSDVYSLVNHHRVAKDLWKRVQLLMQGTSLTKQERKCKLYDAFNNFAHVKGGSLHRYYLRFTQLINDLNIYKMKLEQFQVNTKFLNSLPPEWSKFVTDVKLVRDLHTTKLDQLHAYLEQHELHTNEVITYTAAYQNDDLDAYDFDCDDFSTADAILMANLSSYGSYVLFEMRIEQYFLMTDYSLWEVILNGDSPAPTRAIEGVLQLVAPTMAEQRLARKNELKARGTLLMALLDKHQLKFNTHKDAKTLMGDIEKSLPSDWRTHTLIWRNKTDLEEQSLDDLFNSLKIYQAEVKSSSSASTSTQNIAFVSSSNTDSTNESISDAASVSSISTKMPVSALPNVDSLSNIDADDLEEMDLKWQMAMLTVECYNCHRKGHFARECRFSKDTRRNDMTGVFKHKRSLPTMLLWPSHLQVLLLAMRSDESLPPSFIYDRYQSSNGYHVVPPPYTGTFMPPKPDLVFNNAPNDVETDHLTFNVKLSPTKPDQDLSNTHRPSAPIIEDRGNPQHALKDTGVIDSGCSRHMTGNMSYLSNFEKLNDGYVVFGGNPKGGKISRKGKIRTGKLNFDDVYFVKELKFNPFSISQMCDKKNSVLFTDIECLILSPNFKLSDVNQNTDGDAAFDEKELEFEGRKPESEIIVSSSSKFEDFFDNSINKDNTAGTLVPDVRKLSPNSTNTFSVTGPSNAAASPTHGISSFGPILTTRVHKDHLVTQIIGDLSSATQTRSMTRWLEIKVLVDLPHGKRAIGNKWVFRNKKDKRGIIVRNKARLVAQGHTQDEGIYYEEVFAPVAKIEAIRLFLAYASFMGFMVYQMDVKRAFLYGTIKKEVYVCQPLGFQAPDYPDKDLCKAFKMHMKDKFQMSSMEELTFFLGLQMKKASTPITTEKPLLKDPDGEDVDVHTHRSMIGSLMYLTSSRPDIMFTVCACASFPVTPKASHLHAVNRIFRYLKGKSHFSLWYPKDSYFDLVAYSDSYYAGASLDRKYTTRGCQFLGCRLISWQCKKQKIMATSSTEAEYVAAASCCA</sequence>
<dbReference type="PROSITE" id="PS50158">
    <property type="entry name" value="ZF_CCHC"/>
    <property type="match status" value="1"/>
</dbReference>
<reference evidence="3" key="1">
    <citation type="journal article" date="2019" name="Sci. Rep.">
        <title>Draft genome of Tanacetum cinerariifolium, the natural source of mosquito coil.</title>
        <authorList>
            <person name="Yamashiro T."/>
            <person name="Shiraishi A."/>
            <person name="Satake H."/>
            <person name="Nakayama K."/>
        </authorList>
    </citation>
    <scope>NUCLEOTIDE SEQUENCE</scope>
</reference>
<keyword evidence="1" id="KW-0862">Zinc</keyword>
<evidence type="ECO:0000259" key="2">
    <source>
        <dbReference type="PROSITE" id="PS50158"/>
    </source>
</evidence>
<dbReference type="InterPro" id="IPR054722">
    <property type="entry name" value="PolX-like_BBD"/>
</dbReference>
<evidence type="ECO:0000313" key="3">
    <source>
        <dbReference type="EMBL" id="GEU85255.1"/>
    </source>
</evidence>
<dbReference type="InterPro" id="IPR013103">
    <property type="entry name" value="RVT_2"/>
</dbReference>
<organism evidence="3">
    <name type="scientific">Tanacetum cinerariifolium</name>
    <name type="common">Dalmatian daisy</name>
    <name type="synonym">Chrysanthemum cinerariifolium</name>
    <dbReference type="NCBI Taxonomy" id="118510"/>
    <lineage>
        <taxon>Eukaryota</taxon>
        <taxon>Viridiplantae</taxon>
        <taxon>Streptophyta</taxon>
        <taxon>Embryophyta</taxon>
        <taxon>Tracheophyta</taxon>
        <taxon>Spermatophyta</taxon>
        <taxon>Magnoliopsida</taxon>
        <taxon>eudicotyledons</taxon>
        <taxon>Gunneridae</taxon>
        <taxon>Pentapetalae</taxon>
        <taxon>asterids</taxon>
        <taxon>campanulids</taxon>
        <taxon>Asterales</taxon>
        <taxon>Asteraceae</taxon>
        <taxon>Asteroideae</taxon>
        <taxon>Anthemideae</taxon>
        <taxon>Anthemidinae</taxon>
        <taxon>Tanacetum</taxon>
    </lineage>
</organism>
<accession>A0A6L2NKU2</accession>
<dbReference type="AlphaFoldDB" id="A0A6L2NKU2"/>
<dbReference type="SMART" id="SM00343">
    <property type="entry name" value="ZnF_C2HC"/>
    <property type="match status" value="1"/>
</dbReference>
<keyword evidence="1" id="KW-0863">Zinc-finger</keyword>